<name>A0A6P3API7_9BURK</name>
<proteinExistence type="predicted"/>
<dbReference type="InterPro" id="IPR007540">
    <property type="entry name" value="Fimbrial_CS1-type"/>
</dbReference>
<evidence type="ECO:0000313" key="3">
    <source>
        <dbReference type="Proteomes" id="UP000494182"/>
    </source>
</evidence>
<gene>
    <name evidence="2" type="ORF">BCO71171_05198</name>
</gene>
<sequence>MKLSKLVLAMGVTTALFGMAHTAQAESVSKKITLTAQINDGIFVSKPDGSTWYSTEELQPTDYTQTKFSKSLPIRVFTKNSDFNISLAQPLKLSNGNYEMTSPVITLGSAAGEKEVKFGAVQPIKQTVAGNGGFDEIHNVNIKVDAPKMVGSNSTNGSYSGDLVMVFEPVAAAGGGDTPATK</sequence>
<organism evidence="2 3">
    <name type="scientific">Burkholderia contaminans</name>
    <dbReference type="NCBI Taxonomy" id="488447"/>
    <lineage>
        <taxon>Bacteria</taxon>
        <taxon>Pseudomonadati</taxon>
        <taxon>Pseudomonadota</taxon>
        <taxon>Betaproteobacteria</taxon>
        <taxon>Burkholderiales</taxon>
        <taxon>Burkholderiaceae</taxon>
        <taxon>Burkholderia</taxon>
        <taxon>Burkholderia cepacia complex</taxon>
    </lineage>
</organism>
<dbReference type="Gene3D" id="2.60.40.2040">
    <property type="entry name" value="CFA/I fimbrial subunit E, pilin domain"/>
    <property type="match status" value="1"/>
</dbReference>
<feature type="signal peptide" evidence="1">
    <location>
        <begin position="1"/>
        <end position="25"/>
    </location>
</feature>
<dbReference type="GO" id="GO:0009289">
    <property type="term" value="C:pilus"/>
    <property type="evidence" value="ECO:0007669"/>
    <property type="project" value="InterPro"/>
</dbReference>
<accession>A0A6P3API7</accession>
<keyword evidence="1" id="KW-0732">Signal</keyword>
<reference evidence="2 3" key="1">
    <citation type="submission" date="2019-09" db="EMBL/GenBank/DDBJ databases">
        <authorList>
            <person name="Depoorter E."/>
        </authorList>
    </citation>
    <scope>NUCLEOTIDE SEQUENCE [LARGE SCALE GENOMIC DNA]</scope>
    <source>
        <strain evidence="2">R-71171</strain>
    </source>
</reference>
<dbReference type="Proteomes" id="UP000494182">
    <property type="component" value="Unassembled WGS sequence"/>
</dbReference>
<dbReference type="AlphaFoldDB" id="A0A6P3API7"/>
<protein>
    <recommendedName>
        <fullName evidence="4">Fimbrial assembly protein</fullName>
    </recommendedName>
</protein>
<dbReference type="Pfam" id="PF04449">
    <property type="entry name" value="Fimbrial_CS1"/>
    <property type="match status" value="1"/>
</dbReference>
<feature type="chain" id="PRO_5026708960" description="Fimbrial assembly protein" evidence="1">
    <location>
        <begin position="26"/>
        <end position="182"/>
    </location>
</feature>
<dbReference type="EMBL" id="CABVQT010000016">
    <property type="protein sequence ID" value="VWD48850.1"/>
    <property type="molecule type" value="Genomic_DNA"/>
</dbReference>
<evidence type="ECO:0008006" key="4">
    <source>
        <dbReference type="Google" id="ProtNLM"/>
    </source>
</evidence>
<evidence type="ECO:0000313" key="2">
    <source>
        <dbReference type="EMBL" id="VWD48850.1"/>
    </source>
</evidence>
<evidence type="ECO:0000256" key="1">
    <source>
        <dbReference type="SAM" id="SignalP"/>
    </source>
</evidence>
<dbReference type="RefSeq" id="WP_089428517.1">
    <property type="nucleotide sequence ID" value="NZ_CABVQT010000016.1"/>
</dbReference>